<dbReference type="InterPro" id="IPR011055">
    <property type="entry name" value="Dup_hybrid_motif"/>
</dbReference>
<feature type="signal peptide" evidence="8">
    <location>
        <begin position="1"/>
        <end position="36"/>
    </location>
</feature>
<keyword evidence="4" id="KW-0378">Hydrolase</keyword>
<feature type="compositionally biased region" description="Basic and acidic residues" evidence="7">
    <location>
        <begin position="385"/>
        <end position="411"/>
    </location>
</feature>
<dbReference type="RefSeq" id="WP_022920460.1">
    <property type="nucleotide sequence ID" value="NZ_BMLB01000002.1"/>
</dbReference>
<feature type="compositionally biased region" description="Basic and acidic residues" evidence="7">
    <location>
        <begin position="334"/>
        <end position="365"/>
    </location>
</feature>
<keyword evidence="6" id="KW-0482">Metalloprotease</keyword>
<evidence type="ECO:0000256" key="4">
    <source>
        <dbReference type="ARBA" id="ARBA00022801"/>
    </source>
</evidence>
<keyword evidence="5" id="KW-0862">Zinc</keyword>
<dbReference type="InterPro" id="IPR050570">
    <property type="entry name" value="Cell_wall_metabolism_enzyme"/>
</dbReference>
<reference evidence="11" key="1">
    <citation type="journal article" date="2019" name="Int. J. Syst. Evol. Microbiol.">
        <title>The Global Catalogue of Microorganisms (GCM) 10K type strain sequencing project: providing services to taxonomists for standard genome sequencing and annotation.</title>
        <authorList>
            <consortium name="The Broad Institute Genomics Platform"/>
            <consortium name="The Broad Institute Genome Sequencing Center for Infectious Disease"/>
            <person name="Wu L."/>
            <person name="Ma J."/>
        </authorList>
    </citation>
    <scope>NUCLEOTIDE SEQUENCE [LARGE SCALE GENOMIC DNA]</scope>
    <source>
        <strain evidence="11">CGMCC 1.5362</strain>
    </source>
</reference>
<feature type="domain" description="M23ase beta-sheet core" evidence="9">
    <location>
        <begin position="450"/>
        <end position="547"/>
    </location>
</feature>
<evidence type="ECO:0000256" key="1">
    <source>
        <dbReference type="ARBA" id="ARBA00001947"/>
    </source>
</evidence>
<dbReference type="InterPro" id="IPR016047">
    <property type="entry name" value="M23ase_b-sheet_dom"/>
</dbReference>
<protein>
    <recommendedName>
        <fullName evidence="9">M23ase beta-sheet core domain-containing protein</fullName>
    </recommendedName>
</protein>
<proteinExistence type="predicted"/>
<dbReference type="Pfam" id="PF01551">
    <property type="entry name" value="Peptidase_M23"/>
    <property type="match status" value="1"/>
</dbReference>
<gene>
    <name evidence="10" type="ORF">GCM10011509_10380</name>
</gene>
<dbReference type="SUPFAM" id="SSF51261">
    <property type="entry name" value="Duplicated hybrid motif"/>
    <property type="match status" value="1"/>
</dbReference>
<keyword evidence="11" id="KW-1185">Reference proteome</keyword>
<evidence type="ECO:0000256" key="8">
    <source>
        <dbReference type="SAM" id="SignalP"/>
    </source>
</evidence>
<evidence type="ECO:0000256" key="5">
    <source>
        <dbReference type="ARBA" id="ARBA00022833"/>
    </source>
</evidence>
<accession>A0ABQ2F8T9</accession>
<dbReference type="PROSITE" id="PS51318">
    <property type="entry name" value="TAT"/>
    <property type="match status" value="1"/>
</dbReference>
<evidence type="ECO:0000259" key="9">
    <source>
        <dbReference type="Pfam" id="PF01551"/>
    </source>
</evidence>
<dbReference type="Gene3D" id="2.70.70.10">
    <property type="entry name" value="Glucose Permease (Domain IIA)"/>
    <property type="match status" value="1"/>
</dbReference>
<dbReference type="Proteomes" id="UP000662111">
    <property type="component" value="Unassembled WGS sequence"/>
</dbReference>
<comment type="cofactor">
    <cofactor evidence="1">
        <name>Zn(2+)</name>
        <dbReference type="ChEBI" id="CHEBI:29105"/>
    </cofactor>
</comment>
<sequence>MSKVVPPSRGHLVRRRLRGAVALALVGAVLGGPAVAADLDDIRDRIREVERRESRAEKDREAAQEHAHALEEDLEHTSAELVAADERLKETTAKVEAARVALVEAEADLADAEAEARRIETELAIARANEETIEESLAANEAAQEDSRATVGAIARDSYKQGGMGSLASTLELLSGESDAVDRMAMARTVLRVQDQQIRTLALQEAQAVAEQDRLLGVRQDIAYLLALAEANVVAKEQARTAAEEAKTSLEALEAQQEQDRAALETEKAKVEAELADKQARSDELADQLAELASTRHGLKAEEQAEVRRLAEEEARRKAEEEARRKAAEEEARRQAALEAERQRAAEREAERQRQIAAEAQRRQDQAAADEAARRAAAAQAEAEAADRAAREAREREAAQERERERERERAAQAAREASSSGFLSRPMSGSVTSEFGMRLHPILGIYVLHSGIDFGASCGTPVVAAADGVVHSTPYDDSRGNYVVIDHGVQRGVNLTTASLHLQSFAVSAGQRVSRGQVIGYEGTTGSSTGCHLHFETRENGTPVNPRNWL</sequence>
<dbReference type="EMBL" id="BMLB01000002">
    <property type="protein sequence ID" value="GGK63884.1"/>
    <property type="molecule type" value="Genomic_DNA"/>
</dbReference>
<feature type="compositionally biased region" description="Polar residues" evidence="7">
    <location>
        <begin position="419"/>
        <end position="430"/>
    </location>
</feature>
<comment type="caution">
    <text evidence="10">The sequence shown here is derived from an EMBL/GenBank/DDBJ whole genome shotgun (WGS) entry which is preliminary data.</text>
</comment>
<evidence type="ECO:0000256" key="3">
    <source>
        <dbReference type="ARBA" id="ARBA00022723"/>
    </source>
</evidence>
<feature type="chain" id="PRO_5045473484" description="M23ase beta-sheet core domain-containing protein" evidence="8">
    <location>
        <begin position="37"/>
        <end position="551"/>
    </location>
</feature>
<feature type="compositionally biased region" description="Low complexity" evidence="7">
    <location>
        <begin position="366"/>
        <end position="383"/>
    </location>
</feature>
<dbReference type="PANTHER" id="PTHR21666">
    <property type="entry name" value="PEPTIDASE-RELATED"/>
    <property type="match status" value="1"/>
</dbReference>
<dbReference type="PANTHER" id="PTHR21666:SF288">
    <property type="entry name" value="CELL DIVISION PROTEIN YTFB"/>
    <property type="match status" value="1"/>
</dbReference>
<feature type="region of interest" description="Disordered" evidence="7">
    <location>
        <begin position="50"/>
        <end position="71"/>
    </location>
</feature>
<dbReference type="InterPro" id="IPR006311">
    <property type="entry name" value="TAT_signal"/>
</dbReference>
<keyword evidence="2" id="KW-0645">Protease</keyword>
<evidence type="ECO:0000313" key="11">
    <source>
        <dbReference type="Proteomes" id="UP000662111"/>
    </source>
</evidence>
<dbReference type="CDD" id="cd12797">
    <property type="entry name" value="M23_peptidase"/>
    <property type="match status" value="1"/>
</dbReference>
<name>A0ABQ2F8T9_9MICO</name>
<keyword evidence="8" id="KW-0732">Signal</keyword>
<evidence type="ECO:0000256" key="2">
    <source>
        <dbReference type="ARBA" id="ARBA00022670"/>
    </source>
</evidence>
<evidence type="ECO:0000256" key="7">
    <source>
        <dbReference type="SAM" id="MobiDB-lite"/>
    </source>
</evidence>
<keyword evidence="3" id="KW-0479">Metal-binding</keyword>
<evidence type="ECO:0000256" key="6">
    <source>
        <dbReference type="ARBA" id="ARBA00023049"/>
    </source>
</evidence>
<organism evidence="10 11">
    <name type="scientific">Ornithinimicrobium pekingense</name>
    <dbReference type="NCBI Taxonomy" id="384677"/>
    <lineage>
        <taxon>Bacteria</taxon>
        <taxon>Bacillati</taxon>
        <taxon>Actinomycetota</taxon>
        <taxon>Actinomycetes</taxon>
        <taxon>Micrococcales</taxon>
        <taxon>Ornithinimicrobiaceae</taxon>
        <taxon>Ornithinimicrobium</taxon>
    </lineage>
</organism>
<feature type="region of interest" description="Disordered" evidence="7">
    <location>
        <begin position="334"/>
        <end position="430"/>
    </location>
</feature>
<evidence type="ECO:0000313" key="10">
    <source>
        <dbReference type="EMBL" id="GGK63884.1"/>
    </source>
</evidence>